<keyword evidence="3" id="KW-1185">Reference proteome</keyword>
<comment type="caution">
    <text evidence="2">The sequence shown here is derived from an EMBL/GenBank/DDBJ whole genome shotgun (WGS) entry which is preliminary data.</text>
</comment>
<evidence type="ECO:0008006" key="4">
    <source>
        <dbReference type="Google" id="ProtNLM"/>
    </source>
</evidence>
<protein>
    <recommendedName>
        <fullName evidence="4">Secreted protein</fullName>
    </recommendedName>
</protein>
<proteinExistence type="predicted"/>
<dbReference type="Proteomes" id="UP001160148">
    <property type="component" value="Unassembled WGS sequence"/>
</dbReference>
<feature type="signal peptide" evidence="1">
    <location>
        <begin position="1"/>
        <end position="24"/>
    </location>
</feature>
<organism evidence="2 3">
    <name type="scientific">Macrosiphum euphorbiae</name>
    <name type="common">potato aphid</name>
    <dbReference type="NCBI Taxonomy" id="13131"/>
    <lineage>
        <taxon>Eukaryota</taxon>
        <taxon>Metazoa</taxon>
        <taxon>Ecdysozoa</taxon>
        <taxon>Arthropoda</taxon>
        <taxon>Hexapoda</taxon>
        <taxon>Insecta</taxon>
        <taxon>Pterygota</taxon>
        <taxon>Neoptera</taxon>
        <taxon>Paraneoptera</taxon>
        <taxon>Hemiptera</taxon>
        <taxon>Sternorrhyncha</taxon>
        <taxon>Aphidomorpha</taxon>
        <taxon>Aphidoidea</taxon>
        <taxon>Aphididae</taxon>
        <taxon>Macrosiphini</taxon>
        <taxon>Macrosiphum</taxon>
    </lineage>
</organism>
<reference evidence="2 3" key="1">
    <citation type="submission" date="2023-01" db="EMBL/GenBank/DDBJ databases">
        <authorList>
            <person name="Whitehead M."/>
        </authorList>
    </citation>
    <scope>NUCLEOTIDE SEQUENCE [LARGE SCALE GENOMIC DNA]</scope>
</reference>
<sequence length="125" mass="14021">MIEPLIALCSIFAICSFAYQHCLAQWVREWNHPPKNVLESEVRRGVRGVRGSSFGSLDCEVIGLELRQASIWERRVATSSKVKHSVPITLCKWYFTDFTQASHSPPICGAFGGMKCHSMLSGKHI</sequence>
<keyword evidence="1" id="KW-0732">Signal</keyword>
<evidence type="ECO:0000313" key="2">
    <source>
        <dbReference type="EMBL" id="CAI6356868.1"/>
    </source>
</evidence>
<accession>A0AAV0WM19</accession>
<dbReference type="EMBL" id="CARXXK010000002">
    <property type="protein sequence ID" value="CAI6356868.1"/>
    <property type="molecule type" value="Genomic_DNA"/>
</dbReference>
<evidence type="ECO:0000256" key="1">
    <source>
        <dbReference type="SAM" id="SignalP"/>
    </source>
</evidence>
<name>A0AAV0WM19_9HEMI</name>
<feature type="chain" id="PRO_5043953758" description="Secreted protein" evidence="1">
    <location>
        <begin position="25"/>
        <end position="125"/>
    </location>
</feature>
<evidence type="ECO:0000313" key="3">
    <source>
        <dbReference type="Proteomes" id="UP001160148"/>
    </source>
</evidence>
<gene>
    <name evidence="2" type="ORF">MEUPH1_LOCUS12556</name>
</gene>
<dbReference type="AlphaFoldDB" id="A0AAV0WM19"/>